<evidence type="ECO:0000313" key="9">
    <source>
        <dbReference type="EMBL" id="CEG50052.1"/>
    </source>
</evidence>
<dbReference type="GO" id="GO:0071013">
    <property type="term" value="C:catalytic step 2 spliceosome"/>
    <property type="evidence" value="ECO:0007669"/>
    <property type="project" value="TreeGrafter"/>
</dbReference>
<dbReference type="Pfam" id="PF00076">
    <property type="entry name" value="RRM_1"/>
    <property type="match status" value="2"/>
</dbReference>
<evidence type="ECO:0000256" key="7">
    <source>
        <dbReference type="SAM" id="MobiDB-lite"/>
    </source>
</evidence>
<dbReference type="OrthoDB" id="5411533at2759"/>
<dbReference type="STRING" id="4781.A0A0P1B841"/>
<protein>
    <submittedName>
        <fullName evidence="9">Poly-binding-splicing factor puf60-like isoform x4</fullName>
    </submittedName>
</protein>
<keyword evidence="5" id="KW-0539">Nucleus</keyword>
<dbReference type="OMA" id="NGFEIAH"/>
<dbReference type="SMART" id="SM00360">
    <property type="entry name" value="RRM"/>
    <property type="match status" value="3"/>
</dbReference>
<feature type="domain" description="RRM" evidence="8">
    <location>
        <begin position="117"/>
        <end position="195"/>
    </location>
</feature>
<keyword evidence="3 6" id="KW-0694">RNA-binding</keyword>
<dbReference type="SUPFAM" id="SSF54928">
    <property type="entry name" value="RNA-binding domain, RBD"/>
    <property type="match status" value="2"/>
</dbReference>
<evidence type="ECO:0000256" key="5">
    <source>
        <dbReference type="ARBA" id="ARBA00023242"/>
    </source>
</evidence>
<keyword evidence="4" id="KW-0508">mRNA splicing</keyword>
<dbReference type="GO" id="GO:0000381">
    <property type="term" value="P:regulation of alternative mRNA splicing, via spliceosome"/>
    <property type="evidence" value="ECO:0007669"/>
    <property type="project" value="TreeGrafter"/>
</dbReference>
<evidence type="ECO:0000256" key="6">
    <source>
        <dbReference type="PROSITE-ProRule" id="PRU00176"/>
    </source>
</evidence>
<dbReference type="GO" id="GO:0071011">
    <property type="term" value="C:precatalytic spliceosome"/>
    <property type="evidence" value="ECO:0007669"/>
    <property type="project" value="TreeGrafter"/>
</dbReference>
<dbReference type="PANTHER" id="PTHR47330">
    <property type="entry name" value="POLY(U)-BINDING-SPLICING FACTOR PUF60-B-RELATED"/>
    <property type="match status" value="1"/>
</dbReference>
<dbReference type="AlphaFoldDB" id="A0A0P1B841"/>
<dbReference type="GeneID" id="36402836"/>
<proteinExistence type="predicted"/>
<organism evidence="9 10">
    <name type="scientific">Plasmopara halstedii</name>
    <name type="common">Downy mildew of sunflower</name>
    <dbReference type="NCBI Taxonomy" id="4781"/>
    <lineage>
        <taxon>Eukaryota</taxon>
        <taxon>Sar</taxon>
        <taxon>Stramenopiles</taxon>
        <taxon>Oomycota</taxon>
        <taxon>Peronosporomycetes</taxon>
        <taxon>Peronosporales</taxon>
        <taxon>Peronosporaceae</taxon>
        <taxon>Plasmopara</taxon>
    </lineage>
</organism>
<dbReference type="EMBL" id="CCYD01003101">
    <property type="protein sequence ID" value="CEG50052.1"/>
    <property type="molecule type" value="Genomic_DNA"/>
</dbReference>
<sequence length="443" mass="48581">MSSTKRAREINVTDEQVKRSRRSRWGHDEDDDTNVEKRNASTSPKTLSDIVKRLSSVVQEKTAPEELQALAAAATRPLFGESGQLDAQAARARALAQASLLSLSVANGSLSQNDLARRLYIGNLYYDLKEDAIRSVFAPFGAIHSIDLSLEPGASRSKGFCFLEYEDVLAAESAVQVLNGTMLANRSIRVGRPHRGNTNPNDSLSIGQEAIKNIPTKCVYIANVRLELNSQHLESIFSPFGTIHSCVMAAASPLEAGVHRGYGFMRFVEESCAMSAIQHMNGFELAGQPLKVGKASEAAMIINLATSQDKVVRIGPGAMIDKINAAESETNPFEEDDVDKVMDPNDLNDKCCLCLMNLVKCGEVDDELKDEVRGECGKFGDIQKVEIHELADHVRVFVLFNDAVGASKAKQALHGRFFGGNQVQVHYFSLRELEQQRYTSGFL</sequence>
<dbReference type="FunFam" id="3.30.70.330:FF:000382">
    <property type="entry name" value="G-patch domain-containing protein"/>
    <property type="match status" value="1"/>
</dbReference>
<dbReference type="GO" id="GO:0003723">
    <property type="term" value="F:RNA binding"/>
    <property type="evidence" value="ECO:0007669"/>
    <property type="project" value="UniProtKB-UniRule"/>
</dbReference>
<dbReference type="PANTHER" id="PTHR47330:SF1">
    <property type="entry name" value="POLY(U)-BINDING-SPLICING FACTOR PUF60"/>
    <property type="match status" value="1"/>
</dbReference>
<feature type="domain" description="RRM" evidence="8">
    <location>
        <begin position="217"/>
        <end position="297"/>
    </location>
</feature>
<evidence type="ECO:0000256" key="3">
    <source>
        <dbReference type="ARBA" id="ARBA00022884"/>
    </source>
</evidence>
<dbReference type="GO" id="GO:0000380">
    <property type="term" value="P:alternative mRNA splicing, via spliceosome"/>
    <property type="evidence" value="ECO:0007669"/>
    <property type="project" value="TreeGrafter"/>
</dbReference>
<evidence type="ECO:0000259" key="8">
    <source>
        <dbReference type="PROSITE" id="PS50102"/>
    </source>
</evidence>
<evidence type="ECO:0000256" key="1">
    <source>
        <dbReference type="ARBA" id="ARBA00004123"/>
    </source>
</evidence>
<feature type="region of interest" description="Disordered" evidence="7">
    <location>
        <begin position="1"/>
        <end position="44"/>
    </location>
</feature>
<dbReference type="CDD" id="cd12374">
    <property type="entry name" value="RRM_UHM_SPF45_PUF60"/>
    <property type="match status" value="1"/>
</dbReference>
<name>A0A0P1B841_PLAHL</name>
<dbReference type="InterPro" id="IPR035979">
    <property type="entry name" value="RBD_domain_sf"/>
</dbReference>
<feature type="compositionally biased region" description="Basic and acidic residues" evidence="7">
    <location>
        <begin position="1"/>
        <end position="18"/>
    </location>
</feature>
<reference evidence="10" key="1">
    <citation type="submission" date="2014-09" db="EMBL/GenBank/DDBJ databases">
        <authorList>
            <person name="Sharma Rahul"/>
            <person name="Thines Marco"/>
        </authorList>
    </citation>
    <scope>NUCLEOTIDE SEQUENCE [LARGE SCALE GENOMIC DNA]</scope>
</reference>
<dbReference type="GO" id="GO:0006376">
    <property type="term" value="P:mRNA splice site recognition"/>
    <property type="evidence" value="ECO:0007669"/>
    <property type="project" value="TreeGrafter"/>
</dbReference>
<dbReference type="InterPro" id="IPR012677">
    <property type="entry name" value="Nucleotide-bd_a/b_plait_sf"/>
</dbReference>
<dbReference type="Proteomes" id="UP000054928">
    <property type="component" value="Unassembled WGS sequence"/>
</dbReference>
<keyword evidence="2" id="KW-0507">mRNA processing</keyword>
<feature type="domain" description="RRM" evidence="8">
    <location>
        <begin position="351"/>
        <end position="430"/>
    </location>
</feature>
<comment type="subcellular location">
    <subcellularLocation>
        <location evidence="1">Nucleus</location>
    </subcellularLocation>
</comment>
<evidence type="ECO:0000256" key="2">
    <source>
        <dbReference type="ARBA" id="ARBA00022664"/>
    </source>
</evidence>
<dbReference type="Gene3D" id="3.30.70.330">
    <property type="match status" value="3"/>
</dbReference>
<keyword evidence="10" id="KW-1185">Reference proteome</keyword>
<accession>A0A0P1B841</accession>
<dbReference type="RefSeq" id="XP_024586421.1">
    <property type="nucleotide sequence ID" value="XM_024721309.1"/>
</dbReference>
<dbReference type="InterPro" id="IPR000504">
    <property type="entry name" value="RRM_dom"/>
</dbReference>
<dbReference type="PROSITE" id="PS50102">
    <property type="entry name" value="RRM"/>
    <property type="match status" value="3"/>
</dbReference>
<dbReference type="InterPro" id="IPR051974">
    <property type="entry name" value="PUF60_regulator"/>
</dbReference>
<evidence type="ECO:0000256" key="4">
    <source>
        <dbReference type="ARBA" id="ARBA00023187"/>
    </source>
</evidence>
<evidence type="ECO:0000313" key="10">
    <source>
        <dbReference type="Proteomes" id="UP000054928"/>
    </source>
</evidence>